<reference evidence="1" key="1">
    <citation type="submission" date="2014-11" db="EMBL/GenBank/DDBJ databases">
        <authorList>
            <person name="Amaro Gonzalez C."/>
        </authorList>
    </citation>
    <scope>NUCLEOTIDE SEQUENCE</scope>
</reference>
<dbReference type="AlphaFoldDB" id="A0A0E9PCZ8"/>
<evidence type="ECO:0000313" key="1">
    <source>
        <dbReference type="EMBL" id="JAH02526.1"/>
    </source>
</evidence>
<organism evidence="1">
    <name type="scientific">Anguilla anguilla</name>
    <name type="common">European freshwater eel</name>
    <name type="synonym">Muraena anguilla</name>
    <dbReference type="NCBI Taxonomy" id="7936"/>
    <lineage>
        <taxon>Eukaryota</taxon>
        <taxon>Metazoa</taxon>
        <taxon>Chordata</taxon>
        <taxon>Craniata</taxon>
        <taxon>Vertebrata</taxon>
        <taxon>Euteleostomi</taxon>
        <taxon>Actinopterygii</taxon>
        <taxon>Neopterygii</taxon>
        <taxon>Teleostei</taxon>
        <taxon>Anguilliformes</taxon>
        <taxon>Anguillidae</taxon>
        <taxon>Anguilla</taxon>
    </lineage>
</organism>
<accession>A0A0E9PCZ8</accession>
<protein>
    <submittedName>
        <fullName evidence="1">Uncharacterized protein</fullName>
    </submittedName>
</protein>
<proteinExistence type="predicted"/>
<reference evidence="1" key="2">
    <citation type="journal article" date="2015" name="Fish Shellfish Immunol.">
        <title>Early steps in the European eel (Anguilla anguilla)-Vibrio vulnificus interaction in the gills: Role of the RtxA13 toxin.</title>
        <authorList>
            <person name="Callol A."/>
            <person name="Pajuelo D."/>
            <person name="Ebbesson L."/>
            <person name="Teles M."/>
            <person name="MacKenzie S."/>
            <person name="Amaro C."/>
        </authorList>
    </citation>
    <scope>NUCLEOTIDE SEQUENCE</scope>
</reference>
<sequence length="36" mass="4083">MNPILNHSIKINEHLCVTTTARTTRGSQRTTWTAQT</sequence>
<name>A0A0E9PCZ8_ANGAN</name>
<dbReference type="EMBL" id="GBXM01106051">
    <property type="protein sequence ID" value="JAH02526.1"/>
    <property type="molecule type" value="Transcribed_RNA"/>
</dbReference>